<name>A0A323UD25_RHOPL</name>
<dbReference type="Gene3D" id="3.40.50.300">
    <property type="entry name" value="P-loop containing nucleotide triphosphate hydrolases"/>
    <property type="match status" value="1"/>
</dbReference>
<dbReference type="SUPFAM" id="SSF52540">
    <property type="entry name" value="P-loop containing nucleoside triphosphate hydrolases"/>
    <property type="match status" value="1"/>
</dbReference>
<accession>A0A323UD25</accession>
<dbReference type="EMBL" id="QKQS01000024">
    <property type="protein sequence ID" value="PZA10199.1"/>
    <property type="molecule type" value="Genomic_DNA"/>
</dbReference>
<keyword evidence="1" id="KW-0677">Repeat</keyword>
<dbReference type="Pfam" id="PF24883">
    <property type="entry name" value="NPHP3_N"/>
    <property type="match status" value="1"/>
</dbReference>
<protein>
    <recommendedName>
        <fullName evidence="3">Nephrocystin 3-like N-terminal domain-containing protein</fullName>
    </recommendedName>
</protein>
<evidence type="ECO:0000313" key="4">
    <source>
        <dbReference type="EMBL" id="PZA10199.1"/>
    </source>
</evidence>
<comment type="caution">
    <text evidence="4">The sequence shown here is derived from an EMBL/GenBank/DDBJ whole genome shotgun (WGS) entry which is preliminary data.</text>
</comment>
<feature type="region of interest" description="Disordered" evidence="2">
    <location>
        <begin position="1248"/>
        <end position="1277"/>
    </location>
</feature>
<evidence type="ECO:0000256" key="2">
    <source>
        <dbReference type="SAM" id="MobiDB-lite"/>
    </source>
</evidence>
<gene>
    <name evidence="4" type="ORF">DNX69_19965</name>
</gene>
<evidence type="ECO:0000259" key="3">
    <source>
        <dbReference type="Pfam" id="PF24883"/>
    </source>
</evidence>
<dbReference type="InterPro" id="IPR056884">
    <property type="entry name" value="NPHP3-like_N"/>
</dbReference>
<feature type="compositionally biased region" description="Basic and acidic residues" evidence="2">
    <location>
        <begin position="1257"/>
        <end position="1270"/>
    </location>
</feature>
<reference evidence="4 5" key="1">
    <citation type="submission" date="2018-06" db="EMBL/GenBank/DDBJ databases">
        <title>Draft Whole-Genome Sequence of the purple photosynthetic bacterium Rhodospeudomonas palustris XCP.</title>
        <authorList>
            <person name="Rayyan A."/>
            <person name="Meyer T.E."/>
            <person name="Kyndt J.A."/>
        </authorList>
    </citation>
    <scope>NUCLEOTIDE SEQUENCE [LARGE SCALE GENOMIC DNA]</scope>
    <source>
        <strain evidence="4 5">XCP</strain>
    </source>
</reference>
<evidence type="ECO:0000256" key="1">
    <source>
        <dbReference type="ARBA" id="ARBA00022737"/>
    </source>
</evidence>
<dbReference type="Proteomes" id="UP000248134">
    <property type="component" value="Unassembled WGS sequence"/>
</dbReference>
<evidence type="ECO:0000313" key="5">
    <source>
        <dbReference type="Proteomes" id="UP000248134"/>
    </source>
</evidence>
<organism evidence="4 5">
    <name type="scientific">Rhodopseudomonas palustris</name>
    <dbReference type="NCBI Taxonomy" id="1076"/>
    <lineage>
        <taxon>Bacteria</taxon>
        <taxon>Pseudomonadati</taxon>
        <taxon>Pseudomonadota</taxon>
        <taxon>Alphaproteobacteria</taxon>
        <taxon>Hyphomicrobiales</taxon>
        <taxon>Nitrobacteraceae</taxon>
        <taxon>Rhodopseudomonas</taxon>
    </lineage>
</organism>
<sequence>MVGESVAANPIIKRTAITRAGYEYQDLVGIEILIDHFRDPGLYEWVQLESDDAEFKSLDDVVALRKDASIEFVQVKFTVNSDENFLDWDWLLEAKGKGSSMLSKWAKSYFRAKSQGRVHRARLVTNRVPSPPFAACLDGALVDLGRISEDMRGRIDSACGGSQQTEEFLSEFEFAGEQLDLDRYEEALRDKLVPTDTDSSGWLLLRTFVRRWAIQKNDPQPDGKILREHLVQLITKRRPQPISQEFYVPPGYQVPSQSFDETVRARIAAPETPITILWGTPGRGKSTYLSDLTQKLQCEDEVVLRHHYFLSSDGPRANRMSYSDIAVSIIDQLLSRYPDVVNGIAADVDKLHADLGAVAAKLAKKGKRLYLVIDGLDHVWRDTLRTDQLEFLFNALLPLPANVSLIVGTQRVPDAQLPGRLLASAKDADWIEVPRMDESAVHRWLEAQDTARPLILSQRDHRERGEELADIAAALFRVSQGHPLHLIYALEGLVRTGKEISTDDIDALPPCPDGDIRSYYRALWVKLPVTARNILHALAGSDFFWPDLGIRQCLGDYSEIDFLLEPRNAGMIPFHQSIFAYVREMPDHGASYAALLPKIVLWLETQAPEYWRWGWLWLAQAETGNFKPLFEGANRDWVVSSLAAGWPERQIARILSTAESAAFEQGDLPQTVRLRSLKTRVLNARDFQSGDYGQFRATALTTSDNRQQTLNLIDDLQELSPDEIVSIARLSPATLRTEVATASLNELGRRVNAWIELRHKPEHEFRELSDRLLSAAAFAGASAVPRTLRYLMSYRNPAPHCDTYINLLGTAQDIEALLAVRKRMRGAKSSRQRRLIQEHILRAALFKGANPRPLISDVASDLTPFTASWLIRTGVTSSTRFHASPPPEDLLRDRYSVGSDPELSQYFYDFFWSALCISLQAVGDFSLFYPSRDSDKLGWLESALRCLEDLARGIAAGNYPLSYSAVFVAADALKSLDHVGPNDRSAAQFRAFRHSLPNIALDLHLLGLADQHQPEIATDDFNRARKTLHWINQLWIEQNIENQLPLLEAAAANTFIEEASAALAGKVSEFNERSDQWTKLARLASLYNVQDPAALMLRAADCLVGYGWRKDLGAMDMLDAIQQVHGADASRTKEWIFVVSPIINEITEFTDGDETNHVRSELIDVVCTTMPEYLAGFYAHHVSQDEWRYADETLEAALSTIDLSSRAAAALSGTLLDDRMLRGLEKRGESEPIARSLLQKQVDFLARSEPKASATEPKTEELRPEEEKALQQDPTAIPPGDFKALVRLVSGAFPYRHRGEFLGKWLSHWQAQGKASIALNSIRTFFDNEDRYSYAEEILDHAFKVCLAEEGKDAAYPWLVKAHIYRHGWQSNWTSEKEVMERLTLAAQTYPERWQEFIRATSAQTPYYQRRGKDFVLGYQYLVRYLLLVGQTGIATAVTDEFVKTLVSEVRDQPISGASWLRMPSGADLALELLFERLNWPVPMVRWRAAKEIRNLLNDPATMKNAGSLLLDRLEACRTESETCSLLTIIFLTDPAGQPSRADVADRLHKPSALSDALLHQIYATDLDPKAWSSAHSGEAPGDFEPDGYFEEHKTAHVPPILSNNLGRLEARIGKPFLRQWAYEWKQLRERLDTRFTRYPYYFDDVGEVRGGIVGQYLQRQNEIYRSAYLRVFALAVDLWGMPAKLAAEYCSDNAPAIAGLFELEPGKRPDWLADIPERFLAAEPDFKDVVLELVKAGEIGSRKMVSLSTPFRKDAALYGHLSVTAFFVTDDFKLSDDRDLYEPSTILPLSDYFDPRGRQLALPEDSPAQEGAEGEAVPVCETLLPIPFGYWQSDYYSRGLSVPASYWLPEDAVLQCGPSALELSSVGSPVASTQIWHDDWTPRYPRGGHTRCGVVSYLDASLLSKAQTESGLRLGWFVERSVWTRESDYGDFELERQRAIVIEQP</sequence>
<feature type="domain" description="Nephrocystin 3-like N-terminal" evidence="3">
    <location>
        <begin position="271"/>
        <end position="396"/>
    </location>
</feature>
<proteinExistence type="predicted"/>
<dbReference type="InterPro" id="IPR027417">
    <property type="entry name" value="P-loop_NTPase"/>
</dbReference>